<keyword evidence="2" id="KW-1185">Reference proteome</keyword>
<sequence length="101" mass="11393">MELIELVANSQYMFTSDRNMKRGVMEVDTMDAILTQNKAMAQQLTTLNKKLEMLEVFAMGTQMETPTTCGLCGGSHENQQCCLIRDEPPLEQANYLGNQQK</sequence>
<evidence type="ECO:0000313" key="2">
    <source>
        <dbReference type="Proteomes" id="UP001341840"/>
    </source>
</evidence>
<reference evidence="1 2" key="1">
    <citation type="journal article" date="2023" name="Plants (Basel)">
        <title>Bridging the Gap: Combining Genomics and Transcriptomics Approaches to Understand Stylosanthes scabra, an Orphan Legume from the Brazilian Caatinga.</title>
        <authorList>
            <person name="Ferreira-Neto J.R.C."/>
            <person name="da Silva M.D."/>
            <person name="Binneck E."/>
            <person name="de Melo N.F."/>
            <person name="da Silva R.H."/>
            <person name="de Melo A.L.T.M."/>
            <person name="Pandolfi V."/>
            <person name="Bustamante F.O."/>
            <person name="Brasileiro-Vidal A.C."/>
            <person name="Benko-Iseppon A.M."/>
        </authorList>
    </citation>
    <scope>NUCLEOTIDE SEQUENCE [LARGE SCALE GENOMIC DNA]</scope>
    <source>
        <tissue evidence="1">Leaves</tissue>
    </source>
</reference>
<accession>A0ABU6QKK6</accession>
<gene>
    <name evidence="1" type="ORF">PIB30_058437</name>
</gene>
<comment type="caution">
    <text evidence="1">The sequence shown here is derived from an EMBL/GenBank/DDBJ whole genome shotgun (WGS) entry which is preliminary data.</text>
</comment>
<proteinExistence type="predicted"/>
<evidence type="ECO:0000313" key="1">
    <source>
        <dbReference type="EMBL" id="MED6112076.1"/>
    </source>
</evidence>
<protein>
    <submittedName>
        <fullName evidence="1">Uncharacterized protein</fullName>
    </submittedName>
</protein>
<dbReference type="Proteomes" id="UP001341840">
    <property type="component" value="Unassembled WGS sequence"/>
</dbReference>
<dbReference type="EMBL" id="JASCZI010000491">
    <property type="protein sequence ID" value="MED6112076.1"/>
    <property type="molecule type" value="Genomic_DNA"/>
</dbReference>
<organism evidence="1 2">
    <name type="scientific">Stylosanthes scabra</name>
    <dbReference type="NCBI Taxonomy" id="79078"/>
    <lineage>
        <taxon>Eukaryota</taxon>
        <taxon>Viridiplantae</taxon>
        <taxon>Streptophyta</taxon>
        <taxon>Embryophyta</taxon>
        <taxon>Tracheophyta</taxon>
        <taxon>Spermatophyta</taxon>
        <taxon>Magnoliopsida</taxon>
        <taxon>eudicotyledons</taxon>
        <taxon>Gunneridae</taxon>
        <taxon>Pentapetalae</taxon>
        <taxon>rosids</taxon>
        <taxon>fabids</taxon>
        <taxon>Fabales</taxon>
        <taxon>Fabaceae</taxon>
        <taxon>Papilionoideae</taxon>
        <taxon>50 kb inversion clade</taxon>
        <taxon>dalbergioids sensu lato</taxon>
        <taxon>Dalbergieae</taxon>
        <taxon>Pterocarpus clade</taxon>
        <taxon>Stylosanthes</taxon>
    </lineage>
</organism>
<name>A0ABU6QKK6_9FABA</name>